<keyword evidence="1" id="KW-0812">Transmembrane</keyword>
<sequence>MLDTNLLIMIVVVAVAGVLVYIVERYTKKKPVEWMDAAKIGLLSGAGAGGLLYAVGGDVEAVVTSTVSTASVAVQDMFVGKPSF</sequence>
<proteinExistence type="predicted"/>
<accession>A0A6C0AJ46</accession>
<feature type="transmembrane region" description="Helical" evidence="1">
    <location>
        <begin position="6"/>
        <end position="23"/>
    </location>
</feature>
<dbReference type="EMBL" id="MN740651">
    <property type="protein sequence ID" value="QHS79752.1"/>
    <property type="molecule type" value="Genomic_DNA"/>
</dbReference>
<dbReference type="AlphaFoldDB" id="A0A6C0AJ46"/>
<evidence type="ECO:0000313" key="2">
    <source>
        <dbReference type="EMBL" id="QHS79752.1"/>
    </source>
</evidence>
<evidence type="ECO:0000256" key="1">
    <source>
        <dbReference type="SAM" id="Phobius"/>
    </source>
</evidence>
<organism evidence="2">
    <name type="scientific">viral metagenome</name>
    <dbReference type="NCBI Taxonomy" id="1070528"/>
    <lineage>
        <taxon>unclassified sequences</taxon>
        <taxon>metagenomes</taxon>
        <taxon>organismal metagenomes</taxon>
    </lineage>
</organism>
<reference evidence="2" key="1">
    <citation type="journal article" date="2020" name="Nature">
        <title>Giant virus diversity and host interactions through global metagenomics.</title>
        <authorList>
            <person name="Schulz F."/>
            <person name="Roux S."/>
            <person name="Paez-Espino D."/>
            <person name="Jungbluth S."/>
            <person name="Walsh D.A."/>
            <person name="Denef V.J."/>
            <person name="McMahon K.D."/>
            <person name="Konstantinidis K.T."/>
            <person name="Eloe-Fadrosh E.A."/>
            <person name="Kyrpides N.C."/>
            <person name="Woyke T."/>
        </authorList>
    </citation>
    <scope>NUCLEOTIDE SEQUENCE</scope>
    <source>
        <strain evidence="2">GVMAG-S-1035303-20</strain>
    </source>
</reference>
<keyword evidence="1" id="KW-1133">Transmembrane helix</keyword>
<keyword evidence="1" id="KW-0472">Membrane</keyword>
<protein>
    <submittedName>
        <fullName evidence="2">Uncharacterized protein</fullName>
    </submittedName>
</protein>
<name>A0A6C0AJ46_9ZZZZ</name>